<evidence type="ECO:0000256" key="3">
    <source>
        <dbReference type="ARBA" id="ARBA00023211"/>
    </source>
</evidence>
<evidence type="ECO:0000313" key="9">
    <source>
        <dbReference type="EMBL" id="MFC0471321.1"/>
    </source>
</evidence>
<name>A0ABV6KDE3_9BACI</name>
<comment type="cofactor">
    <cofactor evidence="1">
        <name>Mn(2+)</name>
        <dbReference type="ChEBI" id="CHEBI:29035"/>
    </cofactor>
</comment>
<dbReference type="EC" id="5.3.1.15" evidence="8"/>
<sequence>MITKQEYEQVREEALTFLKQTGVVLRQDEIDAFEVADFGLGRIREIGLQLVVYVNTERHCAKELVLLPRQTCPEHLHPPVGDSPGKEETFRCRFGTVYLNVPGEMTEHPKAKIPTGRDEHYTVWNEIVLNPGDQYTIPPNTPHWFQAGEEGAVVTEFSTQSTDEFDLFTAPDIKRVPEVQT</sequence>
<comment type="similarity">
    <text evidence="7">Belongs to the D-lyxose ketol-isomerase family.</text>
</comment>
<dbReference type="Proteomes" id="UP001589838">
    <property type="component" value="Unassembled WGS sequence"/>
</dbReference>
<evidence type="ECO:0000256" key="7">
    <source>
        <dbReference type="ARBA" id="ARBA00044951"/>
    </source>
</evidence>
<dbReference type="Gene3D" id="2.60.120.10">
    <property type="entry name" value="Jelly Rolls"/>
    <property type="match status" value="1"/>
</dbReference>
<accession>A0ABV6KDE3</accession>
<keyword evidence="3" id="KW-0464">Manganese</keyword>
<evidence type="ECO:0000256" key="2">
    <source>
        <dbReference type="ARBA" id="ARBA00022723"/>
    </source>
</evidence>
<dbReference type="EMBL" id="JBHLUX010000031">
    <property type="protein sequence ID" value="MFC0471321.1"/>
    <property type="molecule type" value="Genomic_DNA"/>
</dbReference>
<proteinExistence type="inferred from homology"/>
<dbReference type="CDD" id="cd20308">
    <property type="entry name" value="cupin_YdaE"/>
    <property type="match status" value="1"/>
</dbReference>
<evidence type="ECO:0000256" key="8">
    <source>
        <dbReference type="ARBA" id="ARBA00044972"/>
    </source>
</evidence>
<gene>
    <name evidence="9" type="ORF">ACFFHM_12690</name>
</gene>
<keyword evidence="10" id="KW-1185">Reference proteome</keyword>
<protein>
    <recommendedName>
        <fullName evidence="8">D-lyxose ketol-isomerase</fullName>
        <ecNumber evidence="8">5.3.1.15</ecNumber>
    </recommendedName>
</protein>
<evidence type="ECO:0000256" key="5">
    <source>
        <dbReference type="ARBA" id="ARBA00023277"/>
    </source>
</evidence>
<evidence type="ECO:0000313" key="10">
    <source>
        <dbReference type="Proteomes" id="UP001589838"/>
    </source>
</evidence>
<keyword evidence="4 9" id="KW-0413">Isomerase</keyword>
<dbReference type="SUPFAM" id="SSF51182">
    <property type="entry name" value="RmlC-like cupins"/>
    <property type="match status" value="1"/>
</dbReference>
<comment type="catalytic activity">
    <reaction evidence="6">
        <text>D-lyxose = D-xylulose</text>
        <dbReference type="Rhea" id="RHEA:14201"/>
        <dbReference type="ChEBI" id="CHEBI:16789"/>
        <dbReference type="ChEBI" id="CHEBI:17140"/>
        <dbReference type="EC" id="5.3.1.15"/>
    </reaction>
</comment>
<dbReference type="InterPro" id="IPR010864">
    <property type="entry name" value="D-lyxose_isomer"/>
</dbReference>
<evidence type="ECO:0000256" key="1">
    <source>
        <dbReference type="ARBA" id="ARBA00001936"/>
    </source>
</evidence>
<comment type="caution">
    <text evidence="9">The sequence shown here is derived from an EMBL/GenBank/DDBJ whole genome shotgun (WGS) entry which is preliminary data.</text>
</comment>
<evidence type="ECO:0000256" key="6">
    <source>
        <dbReference type="ARBA" id="ARBA00044907"/>
    </source>
</evidence>
<keyword evidence="5" id="KW-0119">Carbohydrate metabolism</keyword>
<dbReference type="GO" id="GO:0016853">
    <property type="term" value="F:isomerase activity"/>
    <property type="evidence" value="ECO:0007669"/>
    <property type="project" value="UniProtKB-KW"/>
</dbReference>
<evidence type="ECO:0000256" key="4">
    <source>
        <dbReference type="ARBA" id="ARBA00023235"/>
    </source>
</evidence>
<dbReference type="InterPro" id="IPR014710">
    <property type="entry name" value="RmlC-like_jellyroll"/>
</dbReference>
<keyword evidence="2" id="KW-0479">Metal-binding</keyword>
<dbReference type="InterPro" id="IPR011051">
    <property type="entry name" value="RmlC_Cupin_sf"/>
</dbReference>
<dbReference type="RefSeq" id="WP_335962382.1">
    <property type="nucleotide sequence ID" value="NZ_JAXBLX010000028.1"/>
</dbReference>
<dbReference type="Pfam" id="PF07385">
    <property type="entry name" value="Lyx_isomer"/>
    <property type="match status" value="1"/>
</dbReference>
<reference evidence="9 10" key="1">
    <citation type="submission" date="2024-09" db="EMBL/GenBank/DDBJ databases">
        <authorList>
            <person name="Sun Q."/>
            <person name="Mori K."/>
        </authorList>
    </citation>
    <scope>NUCLEOTIDE SEQUENCE [LARGE SCALE GENOMIC DNA]</scope>
    <source>
        <strain evidence="9 10">NCAIM B.02610</strain>
    </source>
</reference>
<organism evidence="9 10">
    <name type="scientific">Halalkalibacter kiskunsagensis</name>
    <dbReference type="NCBI Taxonomy" id="1548599"/>
    <lineage>
        <taxon>Bacteria</taxon>
        <taxon>Bacillati</taxon>
        <taxon>Bacillota</taxon>
        <taxon>Bacilli</taxon>
        <taxon>Bacillales</taxon>
        <taxon>Bacillaceae</taxon>
        <taxon>Halalkalibacter</taxon>
    </lineage>
</organism>